<dbReference type="EMBL" id="JBBGZA010000001">
    <property type="protein sequence ID" value="MEJ5095863.1"/>
    <property type="molecule type" value="Genomic_DNA"/>
</dbReference>
<reference evidence="1 2" key="1">
    <citation type="submission" date="2023-12" db="EMBL/GenBank/DDBJ databases">
        <title>Gut-associated functions are favored during microbiome assembly across C. elegans life.</title>
        <authorList>
            <person name="Zimmermann J."/>
        </authorList>
    </citation>
    <scope>NUCLEOTIDE SEQUENCE [LARGE SCALE GENOMIC DNA]</scope>
    <source>
        <strain evidence="1 2">JUb134</strain>
    </source>
</reference>
<dbReference type="Gene3D" id="3.30.70.100">
    <property type="match status" value="1"/>
</dbReference>
<dbReference type="PIRSF" id="PIRSF007028">
    <property type="entry name" value="UCP007028"/>
    <property type="match status" value="1"/>
</dbReference>
<proteinExistence type="predicted"/>
<gene>
    <name evidence="1" type="ORF">WH159_15140</name>
</gene>
<dbReference type="InterPro" id="IPR009874">
    <property type="entry name" value="DUF1428"/>
</dbReference>
<dbReference type="Proteomes" id="UP001380365">
    <property type="component" value="Unassembled WGS sequence"/>
</dbReference>
<accession>A0ABU8Q8Q5</accession>
<sequence length="125" mass="13767">MLDEGPGGATGYVDGFLIPVAPDQKDAFFDLARRAAPVFLEHGATRVVEAWGDDLPNGKRTDFNRATKVTDGEKVVFAWIEWPSREVRDTGQAKVMGDPRMQDPGTVPFDGKRMIFGGFLPILDQ</sequence>
<name>A0ABU8Q8Q5_9SPHN</name>
<evidence type="ECO:0000313" key="2">
    <source>
        <dbReference type="Proteomes" id="UP001380365"/>
    </source>
</evidence>
<dbReference type="SUPFAM" id="SSF54909">
    <property type="entry name" value="Dimeric alpha+beta barrel"/>
    <property type="match status" value="1"/>
</dbReference>
<dbReference type="Pfam" id="PF07237">
    <property type="entry name" value="DUF1428"/>
    <property type="match status" value="1"/>
</dbReference>
<organism evidence="1 2">
    <name type="scientific">Sphingomonas molluscorum</name>
    <dbReference type="NCBI Taxonomy" id="418184"/>
    <lineage>
        <taxon>Bacteria</taxon>
        <taxon>Pseudomonadati</taxon>
        <taxon>Pseudomonadota</taxon>
        <taxon>Alphaproteobacteria</taxon>
        <taxon>Sphingomonadales</taxon>
        <taxon>Sphingomonadaceae</taxon>
        <taxon>Sphingomonas</taxon>
    </lineage>
</organism>
<evidence type="ECO:0000313" key="1">
    <source>
        <dbReference type="EMBL" id="MEJ5095863.1"/>
    </source>
</evidence>
<keyword evidence="2" id="KW-1185">Reference proteome</keyword>
<comment type="caution">
    <text evidence="1">The sequence shown here is derived from an EMBL/GenBank/DDBJ whole genome shotgun (WGS) entry which is preliminary data.</text>
</comment>
<protein>
    <submittedName>
        <fullName evidence="1">DUF1428 domain-containing protein</fullName>
    </submittedName>
</protein>
<dbReference type="InterPro" id="IPR011008">
    <property type="entry name" value="Dimeric_a/b-barrel"/>
</dbReference>